<keyword evidence="1" id="KW-0812">Transmembrane</keyword>
<accession>A0A2J6RT79</accession>
<feature type="transmembrane region" description="Helical" evidence="1">
    <location>
        <begin position="466"/>
        <end position="488"/>
    </location>
</feature>
<dbReference type="EMBL" id="KZ613944">
    <property type="protein sequence ID" value="PMD41722.1"/>
    <property type="molecule type" value="Genomic_DNA"/>
</dbReference>
<evidence type="ECO:0000256" key="1">
    <source>
        <dbReference type="SAM" id="Phobius"/>
    </source>
</evidence>
<keyword evidence="3" id="KW-1185">Reference proteome</keyword>
<evidence type="ECO:0000313" key="3">
    <source>
        <dbReference type="Proteomes" id="UP000235786"/>
    </source>
</evidence>
<keyword evidence="1" id="KW-0472">Membrane</keyword>
<dbReference type="PANTHER" id="PTHR37544:SF3">
    <property type="entry name" value="SPRAY"/>
    <property type="match status" value="1"/>
</dbReference>
<dbReference type="AlphaFoldDB" id="A0A2J6RT79"/>
<gene>
    <name evidence="2" type="ORF">L207DRAFT_565516</name>
</gene>
<feature type="transmembrane region" description="Helical" evidence="1">
    <location>
        <begin position="20"/>
        <end position="41"/>
    </location>
</feature>
<dbReference type="Proteomes" id="UP000235786">
    <property type="component" value="Unassembled WGS sequence"/>
</dbReference>
<dbReference type="Pfam" id="PF11915">
    <property type="entry name" value="DUF3433"/>
    <property type="match status" value="1"/>
</dbReference>
<name>A0A2J6RT79_HYAVF</name>
<feature type="transmembrane region" description="Helical" evidence="1">
    <location>
        <begin position="148"/>
        <end position="172"/>
    </location>
</feature>
<feature type="transmembrane region" description="Helical" evidence="1">
    <location>
        <begin position="71"/>
        <end position="95"/>
    </location>
</feature>
<dbReference type="InterPro" id="IPR021840">
    <property type="entry name" value="DUF3433"/>
</dbReference>
<organism evidence="2 3">
    <name type="scientific">Hyaloscypha variabilis (strain UAMH 11265 / GT02V1 / F)</name>
    <name type="common">Meliniomyces variabilis</name>
    <dbReference type="NCBI Taxonomy" id="1149755"/>
    <lineage>
        <taxon>Eukaryota</taxon>
        <taxon>Fungi</taxon>
        <taxon>Dikarya</taxon>
        <taxon>Ascomycota</taxon>
        <taxon>Pezizomycotina</taxon>
        <taxon>Leotiomycetes</taxon>
        <taxon>Helotiales</taxon>
        <taxon>Hyaloscyphaceae</taxon>
        <taxon>Hyaloscypha</taxon>
        <taxon>Hyaloscypha variabilis</taxon>
    </lineage>
</organism>
<keyword evidence="1" id="KW-1133">Transmembrane helix</keyword>
<proteinExistence type="predicted"/>
<reference evidence="2 3" key="1">
    <citation type="submission" date="2016-04" db="EMBL/GenBank/DDBJ databases">
        <title>A degradative enzymes factory behind the ericoid mycorrhizal symbiosis.</title>
        <authorList>
            <consortium name="DOE Joint Genome Institute"/>
            <person name="Martino E."/>
            <person name="Morin E."/>
            <person name="Grelet G."/>
            <person name="Kuo A."/>
            <person name="Kohler A."/>
            <person name="Daghino S."/>
            <person name="Barry K."/>
            <person name="Choi C."/>
            <person name="Cichocki N."/>
            <person name="Clum A."/>
            <person name="Copeland A."/>
            <person name="Hainaut M."/>
            <person name="Haridas S."/>
            <person name="Labutti K."/>
            <person name="Lindquist E."/>
            <person name="Lipzen A."/>
            <person name="Khouja H.-R."/>
            <person name="Murat C."/>
            <person name="Ohm R."/>
            <person name="Olson A."/>
            <person name="Spatafora J."/>
            <person name="Veneault-Fourrey C."/>
            <person name="Henrissat B."/>
            <person name="Grigoriev I."/>
            <person name="Martin F."/>
            <person name="Perotto S."/>
        </authorList>
    </citation>
    <scope>NUCLEOTIDE SEQUENCE [LARGE SCALE GENOMIC DNA]</scope>
    <source>
        <strain evidence="2 3">F</strain>
    </source>
</reference>
<protein>
    <submittedName>
        <fullName evidence="2">Uncharacterized protein</fullName>
    </submittedName>
</protein>
<dbReference type="PANTHER" id="PTHR37544">
    <property type="entry name" value="SPRAY-RELATED"/>
    <property type="match status" value="1"/>
</dbReference>
<evidence type="ECO:0000313" key="2">
    <source>
        <dbReference type="EMBL" id="PMD41722.1"/>
    </source>
</evidence>
<dbReference type="OrthoDB" id="3522351at2759"/>
<sequence>MPHPPTVHTERIEDKPWELQWPWICVLILVEAAVIAGLVTIEVISSTKNGIASVINIPTFSLATLPNRATIFAWSYGLLWTTVPTLIMGIVLAAWKTTVSATAKRQPYIELMANSAREAKSAKLTLFLDYSSSPSWYVWIEAWRNNHLFLGSVFLFSSIASASVPLSASLFFTAASTRSNSISVTNSSVFDDSAYTYSTSLNPALSLADAINAHSAMPPPWMTAKYAFWPYDVDPSMAGNVTLINTTAYSADLNCMLLTGVQSQLGDGFMILNATDRNCTLSIQIKTPTNTQDYCQSWFESNCRDSEFGRIGVLAGTYDSSSTIMLSNASLVSCIPIYSQSYGTLNLSLAPPVAPQYIGFAVENTTQIRLETALVLEYSLSKYTSFDASTQTQVDALGAAVLSHSEALNISTVFNPLQIQQALEGTYATLFAALLHSYSITSSSISKETPAILTTPITRLYVNAPIVWVLVALFAFMIFFTIYTGIYARIRKSVLTESPTGLFGNAVVLGQSDVTEFISQIHVEHPGEKQIEKFVKGWYSLKDIKCWYEAPKRRIRLDLKKPLRWEWKLNWKTRAWRSLPCT</sequence>